<dbReference type="EMBL" id="SSTE01018396">
    <property type="protein sequence ID" value="KAA0039662.1"/>
    <property type="molecule type" value="Genomic_DNA"/>
</dbReference>
<feature type="domain" description="Ubiquitin-like protease family profile" evidence="4">
    <location>
        <begin position="146"/>
        <end position="204"/>
    </location>
</feature>
<dbReference type="Proteomes" id="UP000321393">
    <property type="component" value="Unassembled WGS sequence"/>
</dbReference>
<proteinExistence type="inferred from homology"/>
<dbReference type="SUPFAM" id="SSF54001">
    <property type="entry name" value="Cysteine proteinases"/>
    <property type="match status" value="1"/>
</dbReference>
<evidence type="ECO:0000259" key="4">
    <source>
        <dbReference type="Pfam" id="PF02902"/>
    </source>
</evidence>
<evidence type="ECO:0000313" key="7">
    <source>
        <dbReference type="Proteomes" id="UP000321393"/>
    </source>
</evidence>
<sequence>MITTLPLVSQPLPLYEILPSSSSTLNQFAMAPLDQTVEIYEVPPSISIVNEESQLTIDLLLSDLQKEMLYIKKLCKYTFRAIDSAFITGINKPYCIVWHRLFDTHLLTADNKKADWKDTTAHLNLWTKEDLEYYFNTAIGDFQEKPGWGDVNYVIGCINIKEHWLAVAADMRKCKIYVFDSMPNYVDKKLVDQALEMSVRCIASLAIAIGVEIHSKRFKYGP</sequence>
<name>A0A5A7T866_CUCMM</name>
<keyword evidence="2" id="KW-0645">Protease</keyword>
<dbReference type="OrthoDB" id="1834277at2759"/>
<protein>
    <submittedName>
        <fullName evidence="5">Ulp1-like peptidase</fullName>
    </submittedName>
</protein>
<evidence type="ECO:0000313" key="5">
    <source>
        <dbReference type="EMBL" id="KAA0039662.1"/>
    </source>
</evidence>
<evidence type="ECO:0000256" key="3">
    <source>
        <dbReference type="ARBA" id="ARBA00022801"/>
    </source>
</evidence>
<evidence type="ECO:0000313" key="8">
    <source>
        <dbReference type="Proteomes" id="UP000321947"/>
    </source>
</evidence>
<evidence type="ECO:0000313" key="6">
    <source>
        <dbReference type="EMBL" id="TYJ95546.1"/>
    </source>
</evidence>
<comment type="caution">
    <text evidence="5">The sequence shown here is derived from an EMBL/GenBank/DDBJ whole genome shotgun (WGS) entry which is preliminary data.</text>
</comment>
<evidence type="ECO:0000256" key="1">
    <source>
        <dbReference type="ARBA" id="ARBA00005234"/>
    </source>
</evidence>
<comment type="similarity">
    <text evidence="1">Belongs to the peptidase C48 family.</text>
</comment>
<dbReference type="InterPro" id="IPR003653">
    <property type="entry name" value="Peptidase_C48_C"/>
</dbReference>
<evidence type="ECO:0000256" key="2">
    <source>
        <dbReference type="ARBA" id="ARBA00022670"/>
    </source>
</evidence>
<dbReference type="Gene3D" id="3.40.395.10">
    <property type="entry name" value="Adenoviral Proteinase, Chain A"/>
    <property type="match status" value="1"/>
</dbReference>
<dbReference type="EMBL" id="SSTD01020139">
    <property type="protein sequence ID" value="TYJ95546.1"/>
    <property type="molecule type" value="Genomic_DNA"/>
</dbReference>
<dbReference type="AlphaFoldDB" id="A0A5A7T866"/>
<gene>
    <name evidence="6" type="ORF">E5676_scaffold767G00410</name>
    <name evidence="5" type="ORF">E6C27_scaffold744G001530</name>
</gene>
<dbReference type="GO" id="GO:0008234">
    <property type="term" value="F:cysteine-type peptidase activity"/>
    <property type="evidence" value="ECO:0007669"/>
    <property type="project" value="InterPro"/>
</dbReference>
<dbReference type="Proteomes" id="UP000321947">
    <property type="component" value="Unassembled WGS sequence"/>
</dbReference>
<dbReference type="GO" id="GO:0006508">
    <property type="term" value="P:proteolysis"/>
    <property type="evidence" value="ECO:0007669"/>
    <property type="project" value="UniProtKB-KW"/>
</dbReference>
<keyword evidence="3" id="KW-0378">Hydrolase</keyword>
<dbReference type="Pfam" id="PF02902">
    <property type="entry name" value="Peptidase_C48"/>
    <property type="match status" value="1"/>
</dbReference>
<dbReference type="InterPro" id="IPR038765">
    <property type="entry name" value="Papain-like_cys_pep_sf"/>
</dbReference>
<reference evidence="7 8" key="1">
    <citation type="submission" date="2019-08" db="EMBL/GenBank/DDBJ databases">
        <title>Draft genome sequences of two oriental melons (Cucumis melo L. var makuwa).</title>
        <authorList>
            <person name="Kwon S.-Y."/>
        </authorList>
    </citation>
    <scope>NUCLEOTIDE SEQUENCE [LARGE SCALE GENOMIC DNA]</scope>
    <source>
        <strain evidence="8">cv. Chang Bougi</strain>
        <strain evidence="7">cv. SW 3</strain>
        <tissue evidence="5">Leaf</tissue>
    </source>
</reference>
<organism evidence="5 7">
    <name type="scientific">Cucumis melo var. makuwa</name>
    <name type="common">Oriental melon</name>
    <dbReference type="NCBI Taxonomy" id="1194695"/>
    <lineage>
        <taxon>Eukaryota</taxon>
        <taxon>Viridiplantae</taxon>
        <taxon>Streptophyta</taxon>
        <taxon>Embryophyta</taxon>
        <taxon>Tracheophyta</taxon>
        <taxon>Spermatophyta</taxon>
        <taxon>Magnoliopsida</taxon>
        <taxon>eudicotyledons</taxon>
        <taxon>Gunneridae</taxon>
        <taxon>Pentapetalae</taxon>
        <taxon>rosids</taxon>
        <taxon>fabids</taxon>
        <taxon>Cucurbitales</taxon>
        <taxon>Cucurbitaceae</taxon>
        <taxon>Benincaseae</taxon>
        <taxon>Cucumis</taxon>
    </lineage>
</organism>
<accession>A0A5A7T866</accession>